<reference evidence="1 2" key="1">
    <citation type="submission" date="2020-07" db="EMBL/GenBank/DDBJ databases">
        <title>non toxigenic Corynebacterium sp. nov from a clinical source.</title>
        <authorList>
            <person name="Bernier A.-M."/>
            <person name="Bernard K."/>
        </authorList>
    </citation>
    <scope>NUCLEOTIDE SEQUENCE [LARGE SCALE GENOMIC DNA]</scope>
    <source>
        <strain evidence="2">NML 93-0612</strain>
    </source>
</reference>
<sequence length="68" mass="8001">MTTTDQKLIRRQALQVLTEMLDKYADGGAYEPVTEFFCNYVIVNSDEPHVQSMWQEFYEAWDLGSRYA</sequence>
<organism evidence="1 2">
    <name type="scientific">Corynebacterium hindlerae</name>
    <dbReference type="NCBI Taxonomy" id="699041"/>
    <lineage>
        <taxon>Bacteria</taxon>
        <taxon>Bacillati</taxon>
        <taxon>Actinomycetota</taxon>
        <taxon>Actinomycetes</taxon>
        <taxon>Mycobacteriales</taxon>
        <taxon>Corynebacteriaceae</taxon>
        <taxon>Corynebacterium</taxon>
    </lineage>
</organism>
<dbReference type="AlphaFoldDB" id="A0A7G5FIA3"/>
<dbReference type="Proteomes" id="UP000515570">
    <property type="component" value="Chromosome"/>
</dbReference>
<evidence type="ECO:0000313" key="2">
    <source>
        <dbReference type="Proteomes" id="UP000515570"/>
    </source>
</evidence>
<accession>A0A7G5FIA3</accession>
<dbReference type="EMBL" id="CP059833">
    <property type="protein sequence ID" value="QMV86344.1"/>
    <property type="molecule type" value="Genomic_DNA"/>
</dbReference>
<proteinExistence type="predicted"/>
<keyword evidence="2" id="KW-1185">Reference proteome</keyword>
<gene>
    <name evidence="1" type="ORF">HW450_06515</name>
</gene>
<protein>
    <submittedName>
        <fullName evidence="1">Uncharacterized protein</fullName>
    </submittedName>
</protein>
<evidence type="ECO:0000313" key="1">
    <source>
        <dbReference type="EMBL" id="QMV86344.1"/>
    </source>
</evidence>
<name>A0A7G5FIA3_9CORY</name>
<dbReference type="RefSeq" id="WP_182387153.1">
    <property type="nucleotide sequence ID" value="NZ_CP059833.1"/>
</dbReference>